<accession>A0A437QI58</accession>
<sequence>MRQVLFGAVALIALTGQGRAAGDGERIQVTGEIMDTWCYLSGVMGGPEATLGTAHHTCAMWCAAGGIPVGLRTEEGEIYMVLKLEGAGTADGSPAVLEIQSNQITADGMAYARNGINYLIVERIVSNEGITNVSHEDYGLVPPFAIPKGEKKKILGSE</sequence>
<comment type="caution">
    <text evidence="1">The sequence shown here is derived from an EMBL/GenBank/DDBJ whole genome shotgun (WGS) entry which is preliminary data.</text>
</comment>
<dbReference type="AlphaFoldDB" id="A0A437QI58"/>
<evidence type="ECO:0000313" key="1">
    <source>
        <dbReference type="EMBL" id="RVU34252.1"/>
    </source>
</evidence>
<gene>
    <name evidence="1" type="ORF">EOI86_21405</name>
</gene>
<name>A0A437QI58_9PROT</name>
<evidence type="ECO:0000313" key="2">
    <source>
        <dbReference type="Proteomes" id="UP000287447"/>
    </source>
</evidence>
<dbReference type="Proteomes" id="UP000287447">
    <property type="component" value="Unassembled WGS sequence"/>
</dbReference>
<dbReference type="EMBL" id="SADE01000004">
    <property type="protein sequence ID" value="RVU34252.1"/>
    <property type="molecule type" value="Genomic_DNA"/>
</dbReference>
<reference evidence="2" key="1">
    <citation type="submission" date="2019-01" db="EMBL/GenBank/DDBJ databases">
        <title>Gri0909 isolated from a small marine red alga.</title>
        <authorList>
            <person name="Kim J."/>
            <person name="Jeong S.E."/>
            <person name="Jeon C.O."/>
        </authorList>
    </citation>
    <scope>NUCLEOTIDE SEQUENCE [LARGE SCALE GENOMIC DNA]</scope>
    <source>
        <strain evidence="2">Gri0909</strain>
    </source>
</reference>
<keyword evidence="2" id="KW-1185">Reference proteome</keyword>
<organism evidence="1 2">
    <name type="scientific">Hwanghaeella grinnelliae</name>
    <dbReference type="NCBI Taxonomy" id="2500179"/>
    <lineage>
        <taxon>Bacteria</taxon>
        <taxon>Pseudomonadati</taxon>
        <taxon>Pseudomonadota</taxon>
        <taxon>Alphaproteobacteria</taxon>
        <taxon>Rhodospirillales</taxon>
        <taxon>Rhodospirillaceae</taxon>
        <taxon>Hwanghaeella</taxon>
    </lineage>
</organism>
<dbReference type="OrthoDB" id="8158831at2"/>
<proteinExistence type="predicted"/>
<protein>
    <submittedName>
        <fullName evidence="1">Uncharacterized protein</fullName>
    </submittedName>
</protein>